<feature type="compositionally biased region" description="Polar residues" evidence="8">
    <location>
        <begin position="1408"/>
        <end position="1430"/>
    </location>
</feature>
<dbReference type="Pfam" id="PF18759">
    <property type="entry name" value="Plavaka"/>
    <property type="match status" value="1"/>
</dbReference>
<evidence type="ECO:0000256" key="8">
    <source>
        <dbReference type="SAM" id="MobiDB-lite"/>
    </source>
</evidence>
<keyword evidence="2" id="KW-0547">Nucleotide-binding</keyword>
<proteinExistence type="inferred from homology"/>
<dbReference type="InterPro" id="IPR014001">
    <property type="entry name" value="Helicase_ATP-bd"/>
</dbReference>
<keyword evidence="3" id="KW-0067">ATP-binding</keyword>
<evidence type="ECO:0000259" key="9">
    <source>
        <dbReference type="PROSITE" id="PS51192"/>
    </source>
</evidence>
<sequence length="2202" mass="246972">MLAHLARHPHAGYSPNINRRDKQTVSPFSPTIISHHWLCYSPSTAVPLMPPTKAKKKSKSSRVTPNAAHCEGCGQPFSARGIAQHRKACVPAGVKPKPNRLETLLAYEMELTAKNSKAALVPGPTLDTPQENIPAPRSSIPVLLSQQAQLLLPPALSVQTTAPLPPIRSTSTPASPSQDHSLNNDHGLNTGSPMNTGSPVGPGPDPTQLNTQPAAPHYVQGDIRVEYHPKSRRQAKHIPAKEFRNPDADSRPAPRPDTLPTTEPWFPFRTRLDFELADFIQDAGLNAGQIEELLSWIEQCTKDPTSYTLSGKKDLTNLWTLARMQSTGRQCRRRQRLHGESVYLHVQTGGAWDAEKVYVYRESIKDFEHRIDEPWTADSWWGIQSELPAGASPFCILLYADKTHLSSFGTSGQKGYPVLARCANLPVEFRNSDGVEGARVVGWLPVVPEDPGETGKKGFKNHKRIVWHEGFLKILETMKDWAKIGHRHTCAGGVKRWIFPVILIFSCDFEEQCIVAAVRGTNAGFPCPVCLVPDEELSDLTKKFELRTSDHMQRIYETAQEMPTVAQKELTLKGFGLRDVENVFWAFKHMDIYAAISWDRLHAYHGGLFKDHLWVEFKGILYDLAGKPGAKEIEDHFGEIPRYRGLHHFNAVMKIDFSDGTKWEDISKIIVYVAHDMFSPTRSKKGYHLLQLLRSYLELDMYASLTIHTTSTIAAGRMELLTYDKLLKQYVQKFDTKSWNFPKNHTHIHLFDDIENKGVTRNYNTKPNEKRHRPFKKVYRNQVNFKNIAEQILRHDHNSLVADIIRREIDSYDNAVADAKQAADERTPIQVTPRLQLGSVMSTLTMGEVETKFATDDSAFRDFRKKVSKALARELGIHIRLDSQHEATSQARASNTAAAIPPPGPPSLPRPTATHRAAITPNSTTPSGPTTVEANIRSGSATSRPSNEPRTNEQSSNPSSPQFGSVEAGNETLQEALYTLQERFQEQEEMLTKITVEKTKMVAQQGAREQPDDPTTSLHTAAIKKFVERVQKAGRWYQLYQSLELIDADTFRGLEPPFEWDDPIRYDPAYLHLGAAADLRAGLGEELFEKIEGSDTYIDLFLKAMSPARSLSIDRMRKHASADIFKSFSATMPHRWLTAKFKKRSEIPKIRQLLGITTSSSGETKYASYPPILYEGEDPTNERTLFLHEFLIKVDVASGERAKPKSTSSYYRRDRPNQVTPGLIAWIATMIRFIMSDDGEYGGEGEGAASHICYIEDYNDYKEVLIRGMARQSPRVANVFRTWNQKIFGKEDAGSKGGEDFGNERLGPALREPRLDKDVEERLRRMDMEDSLEDEEESGGNTAQPNKQKAQYDEEEVEEDPSALGFATVRHRPASPNSPGSFDEDNMTENVDIFPPPDSTFAHRPQAGMSSFYSSTPLPLQRRQSSARTNHNFEDPDNGEDPDDGLSYLPEPSDRFLGDMRQGPSVASQRGQGTGQPSRATNLLVAPSPGDEVRLSATTSGRMQKAATGGKASRTSARLQSQVSRRDTPRSPLCDKVNRKSYRNGYETKPKTPSYRPYTINNPGRARTKAFAFPTFPRLQKLKPLTADEWNRLAWVEGVLGEGMRLKDYQVEAANVIVSRERDLCIVAPTGSGKSLTWVLPLLAQGKGISLVVVPFTSLGFQGEQRHSKTRIQSTFTHSGAAGPDVLERIALGGTMQIIYVCVEMLETPAFARVLYSESFQAQLSGIYIDEAHVVHESYTWRPAYTRLGHVRRIIGTSVPIICLSATFPKRYRDSLEAYAALRPSYHLINLGNHRPELSSIVARMRHDATSFLDLAFVLPSNATQESLKQAIIYCDDLEMLTAMFWWFHARLREFELPISLLDILHSGLSEDHQLLCTEDFIRGKTRILLGSDKIGAGMDFPTVSLVVQYRCRDLTLVRWEQRRGRGARRDGSTAVGVILVEKSMTGDDGDLSVLSPKTEDPALLDLIHSTSTCHIAVIDHWLENPPRQNSYTICEQCSNCNPNLRVDFELSWIMESAASLTTESITRRKPLSAEERKQVHAELVKWRYECWTRDWMEEWPSYGPDSLVSDTDVEEIANRILTVFTIEHLQSHARIVHIQDLSAPLLDALQDIRVRVCGVNISVSEPEAFQIANLETTPARTPHIPLPSFQTIQWAAPDGPETMRQADESQHVASQARKRKTVTGTTHGLAEGESVVSFSSK</sequence>
<feature type="compositionally biased region" description="Polar residues" evidence="8">
    <location>
        <begin position="1465"/>
        <end position="1481"/>
    </location>
</feature>
<evidence type="ECO:0000313" key="12">
    <source>
        <dbReference type="Proteomes" id="UP000521872"/>
    </source>
</evidence>
<dbReference type="Pfam" id="PF00271">
    <property type="entry name" value="Helicase_C"/>
    <property type="match status" value="1"/>
</dbReference>
<feature type="region of interest" description="Disordered" evidence="8">
    <location>
        <begin position="160"/>
        <end position="214"/>
    </location>
</feature>
<dbReference type="SMART" id="SM00487">
    <property type="entry name" value="DEXDc"/>
    <property type="match status" value="1"/>
</dbReference>
<evidence type="ECO:0000313" key="11">
    <source>
        <dbReference type="EMBL" id="KAF4612582.1"/>
    </source>
</evidence>
<dbReference type="SUPFAM" id="SSF52540">
    <property type="entry name" value="P-loop containing nucleoside triphosphate hydrolases"/>
    <property type="match status" value="1"/>
</dbReference>
<feature type="compositionally biased region" description="Basic and acidic residues" evidence="8">
    <location>
        <begin position="239"/>
        <end position="254"/>
    </location>
</feature>
<evidence type="ECO:0000256" key="4">
    <source>
        <dbReference type="ARBA" id="ARBA00023125"/>
    </source>
</evidence>
<evidence type="ECO:0000256" key="5">
    <source>
        <dbReference type="ARBA" id="ARBA00023235"/>
    </source>
</evidence>
<dbReference type="GO" id="GO:0000724">
    <property type="term" value="P:double-strand break repair via homologous recombination"/>
    <property type="evidence" value="ECO:0007669"/>
    <property type="project" value="TreeGrafter"/>
</dbReference>
<dbReference type="Gene3D" id="3.40.50.300">
    <property type="entry name" value="P-loop containing nucleotide triphosphate hydrolases"/>
    <property type="match status" value="2"/>
</dbReference>
<dbReference type="PANTHER" id="PTHR13710">
    <property type="entry name" value="DNA HELICASE RECQ FAMILY MEMBER"/>
    <property type="match status" value="1"/>
</dbReference>
<keyword evidence="5" id="KW-0413">Isomerase</keyword>
<evidence type="ECO:0000256" key="3">
    <source>
        <dbReference type="ARBA" id="ARBA00022840"/>
    </source>
</evidence>
<dbReference type="PROSITE" id="PS51192">
    <property type="entry name" value="HELICASE_ATP_BIND_1"/>
    <property type="match status" value="1"/>
</dbReference>
<dbReference type="PROSITE" id="PS51194">
    <property type="entry name" value="HELICASE_CTER"/>
    <property type="match status" value="1"/>
</dbReference>
<feature type="region of interest" description="Disordered" evidence="8">
    <location>
        <begin position="884"/>
        <end position="967"/>
    </location>
</feature>
<evidence type="ECO:0000256" key="6">
    <source>
        <dbReference type="ARBA" id="ARBA00034617"/>
    </source>
</evidence>
<feature type="compositionally biased region" description="Polar residues" evidence="8">
    <location>
        <begin position="886"/>
        <end position="895"/>
    </location>
</feature>
<dbReference type="InterPro" id="IPR011545">
    <property type="entry name" value="DEAD/DEAH_box_helicase_dom"/>
</dbReference>
<feature type="region of interest" description="Disordered" evidence="8">
    <location>
        <begin position="1291"/>
        <end position="1532"/>
    </location>
</feature>
<feature type="compositionally biased region" description="Basic residues" evidence="8">
    <location>
        <begin position="1"/>
        <end position="10"/>
    </location>
</feature>
<evidence type="ECO:0000259" key="10">
    <source>
        <dbReference type="PROSITE" id="PS51194"/>
    </source>
</evidence>
<dbReference type="GO" id="GO:0003677">
    <property type="term" value="F:DNA binding"/>
    <property type="evidence" value="ECO:0007669"/>
    <property type="project" value="UniProtKB-KW"/>
</dbReference>
<comment type="caution">
    <text evidence="11">The sequence shown here is derived from an EMBL/GenBank/DDBJ whole genome shotgun (WGS) entry which is preliminary data.</text>
</comment>
<feature type="compositionally biased region" description="Polar residues" evidence="8">
    <location>
        <begin position="1339"/>
        <end position="1349"/>
    </location>
</feature>
<dbReference type="Proteomes" id="UP000521872">
    <property type="component" value="Unassembled WGS sequence"/>
</dbReference>
<dbReference type="InterPro" id="IPR027417">
    <property type="entry name" value="P-loop_NTPase"/>
</dbReference>
<dbReference type="InterPro" id="IPR046521">
    <property type="entry name" value="DUF6698"/>
</dbReference>
<evidence type="ECO:0000256" key="1">
    <source>
        <dbReference type="ARBA" id="ARBA00005446"/>
    </source>
</evidence>
<feature type="compositionally biased region" description="Polar residues" evidence="8">
    <location>
        <begin position="937"/>
        <end position="963"/>
    </location>
</feature>
<feature type="compositionally biased region" description="Low complexity" evidence="8">
    <location>
        <begin position="910"/>
        <end position="931"/>
    </location>
</feature>
<feature type="compositionally biased region" description="Polar residues" evidence="8">
    <location>
        <begin position="168"/>
        <end position="198"/>
    </location>
</feature>
<accession>A0A8H4VK44</accession>
<organism evidence="11 12">
    <name type="scientific">Agrocybe pediades</name>
    <dbReference type="NCBI Taxonomy" id="84607"/>
    <lineage>
        <taxon>Eukaryota</taxon>
        <taxon>Fungi</taxon>
        <taxon>Dikarya</taxon>
        <taxon>Basidiomycota</taxon>
        <taxon>Agaricomycotina</taxon>
        <taxon>Agaricomycetes</taxon>
        <taxon>Agaricomycetidae</taxon>
        <taxon>Agaricales</taxon>
        <taxon>Agaricineae</taxon>
        <taxon>Strophariaceae</taxon>
        <taxon>Agrocybe</taxon>
    </lineage>
</organism>
<dbReference type="Pfam" id="PF00270">
    <property type="entry name" value="DEAD"/>
    <property type="match status" value="1"/>
</dbReference>
<dbReference type="InterPro" id="IPR041078">
    <property type="entry name" value="Plavaka"/>
</dbReference>
<dbReference type="PANTHER" id="PTHR13710:SF105">
    <property type="entry name" value="ATP-DEPENDENT DNA HELICASE Q1"/>
    <property type="match status" value="1"/>
</dbReference>
<protein>
    <recommendedName>
        <fullName evidence="7">DNA 3'-5' helicase</fullName>
        <ecNumber evidence="7">5.6.2.4</ecNumber>
    </recommendedName>
</protein>
<feature type="compositionally biased region" description="Basic and acidic residues" evidence="8">
    <location>
        <begin position="1311"/>
        <end position="1328"/>
    </location>
</feature>
<feature type="compositionally biased region" description="Acidic residues" evidence="8">
    <location>
        <begin position="1329"/>
        <end position="1338"/>
    </location>
</feature>
<gene>
    <name evidence="11" type="ORF">D9613_012725</name>
</gene>
<comment type="similarity">
    <text evidence="1">Belongs to the helicase family. RecQ subfamily.</text>
</comment>
<feature type="region of interest" description="Disordered" evidence="8">
    <location>
        <begin position="1"/>
        <end position="24"/>
    </location>
</feature>
<dbReference type="GO" id="GO:0005694">
    <property type="term" value="C:chromosome"/>
    <property type="evidence" value="ECO:0007669"/>
    <property type="project" value="TreeGrafter"/>
</dbReference>
<dbReference type="GO" id="GO:0005524">
    <property type="term" value="F:ATP binding"/>
    <property type="evidence" value="ECO:0007669"/>
    <property type="project" value="UniProtKB-KW"/>
</dbReference>
<feature type="compositionally biased region" description="Basic and acidic residues" evidence="8">
    <location>
        <begin position="1291"/>
        <end position="1303"/>
    </location>
</feature>
<feature type="compositionally biased region" description="Polar residues" evidence="8">
    <location>
        <begin position="1513"/>
        <end position="1523"/>
    </location>
</feature>
<feature type="compositionally biased region" description="Acidic residues" evidence="8">
    <location>
        <begin position="1435"/>
        <end position="1444"/>
    </location>
</feature>
<dbReference type="InterPro" id="IPR001650">
    <property type="entry name" value="Helicase_C-like"/>
</dbReference>
<feature type="region of interest" description="Disordered" evidence="8">
    <location>
        <begin position="229"/>
        <end position="264"/>
    </location>
</feature>
<dbReference type="EC" id="5.6.2.4" evidence="7"/>
<dbReference type="GO" id="GO:0005737">
    <property type="term" value="C:cytoplasm"/>
    <property type="evidence" value="ECO:0007669"/>
    <property type="project" value="TreeGrafter"/>
</dbReference>
<comment type="catalytic activity">
    <reaction evidence="6">
        <text>Couples ATP hydrolysis with the unwinding of duplex DNA by translocating in the 3'-5' direction.</text>
        <dbReference type="EC" id="5.6.2.4"/>
    </reaction>
</comment>
<evidence type="ECO:0000256" key="7">
    <source>
        <dbReference type="ARBA" id="ARBA00034808"/>
    </source>
</evidence>
<dbReference type="EMBL" id="JAACJL010000048">
    <property type="protein sequence ID" value="KAF4612582.1"/>
    <property type="molecule type" value="Genomic_DNA"/>
</dbReference>
<dbReference type="GO" id="GO:0009378">
    <property type="term" value="F:four-way junction helicase activity"/>
    <property type="evidence" value="ECO:0007669"/>
    <property type="project" value="TreeGrafter"/>
</dbReference>
<feature type="region of interest" description="Disordered" evidence="8">
    <location>
        <begin position="2161"/>
        <end position="2202"/>
    </location>
</feature>
<dbReference type="SMART" id="SM00490">
    <property type="entry name" value="HELICc"/>
    <property type="match status" value="1"/>
</dbReference>
<dbReference type="GO" id="GO:0043138">
    <property type="term" value="F:3'-5' DNA helicase activity"/>
    <property type="evidence" value="ECO:0007669"/>
    <property type="project" value="UniProtKB-EC"/>
</dbReference>
<feature type="domain" description="Helicase ATP-binding" evidence="9">
    <location>
        <begin position="1615"/>
        <end position="1786"/>
    </location>
</feature>
<feature type="domain" description="Helicase C-terminal" evidence="10">
    <location>
        <begin position="1811"/>
        <end position="1987"/>
    </location>
</feature>
<evidence type="ECO:0000256" key="2">
    <source>
        <dbReference type="ARBA" id="ARBA00022741"/>
    </source>
</evidence>
<reference evidence="11 12" key="1">
    <citation type="submission" date="2019-12" db="EMBL/GenBank/DDBJ databases">
        <authorList>
            <person name="Floudas D."/>
            <person name="Bentzer J."/>
            <person name="Ahren D."/>
            <person name="Johansson T."/>
            <person name="Persson P."/>
            <person name="Tunlid A."/>
        </authorList>
    </citation>
    <scope>NUCLEOTIDE SEQUENCE [LARGE SCALE GENOMIC DNA]</scope>
    <source>
        <strain evidence="11 12">CBS 102.39</strain>
    </source>
</reference>
<name>A0A8H4VK44_9AGAR</name>
<feature type="compositionally biased region" description="Pro residues" evidence="8">
    <location>
        <begin position="900"/>
        <end position="909"/>
    </location>
</feature>
<keyword evidence="4" id="KW-0238">DNA-binding</keyword>
<keyword evidence="12" id="KW-1185">Reference proteome</keyword>
<dbReference type="Pfam" id="PF20414">
    <property type="entry name" value="DUF6698"/>
    <property type="match status" value="1"/>
</dbReference>